<accession>A0AA43QV18</accession>
<dbReference type="GO" id="GO:0003677">
    <property type="term" value="F:DNA binding"/>
    <property type="evidence" value="ECO:0007669"/>
    <property type="project" value="InterPro"/>
</dbReference>
<feature type="region of interest" description="Disordered" evidence="1">
    <location>
        <begin position="304"/>
        <end position="329"/>
    </location>
</feature>
<feature type="compositionally biased region" description="Polar residues" evidence="1">
    <location>
        <begin position="480"/>
        <end position="491"/>
    </location>
</feature>
<dbReference type="InterPro" id="IPR002815">
    <property type="entry name" value="Spo11/TopoVI_A"/>
</dbReference>
<organism evidence="3 4">
    <name type="scientific">Ramalina farinacea</name>
    <dbReference type="NCBI Taxonomy" id="258253"/>
    <lineage>
        <taxon>Eukaryota</taxon>
        <taxon>Fungi</taxon>
        <taxon>Dikarya</taxon>
        <taxon>Ascomycota</taxon>
        <taxon>Pezizomycotina</taxon>
        <taxon>Lecanoromycetes</taxon>
        <taxon>OSLEUM clade</taxon>
        <taxon>Lecanoromycetidae</taxon>
        <taxon>Lecanorales</taxon>
        <taxon>Lecanorineae</taxon>
        <taxon>Ramalinaceae</taxon>
        <taxon>Ramalina</taxon>
    </lineage>
</organism>
<dbReference type="AlphaFoldDB" id="A0AA43QV18"/>
<protein>
    <recommendedName>
        <fullName evidence="2">Topoisomerase 6 subunit A/Spo11 TOPRIM domain-containing protein</fullName>
    </recommendedName>
</protein>
<feature type="compositionally biased region" description="Low complexity" evidence="1">
    <location>
        <begin position="439"/>
        <end position="448"/>
    </location>
</feature>
<dbReference type="GO" id="GO:0003918">
    <property type="term" value="F:DNA topoisomerase type II (double strand cut, ATP-hydrolyzing) activity"/>
    <property type="evidence" value="ECO:0007669"/>
    <property type="project" value="InterPro"/>
</dbReference>
<reference evidence="3" key="1">
    <citation type="journal article" date="2023" name="Genome Biol. Evol.">
        <title>First Whole Genome Sequence and Flow Cytometry Genome Size Data for the Lichen-Forming Fungus Ramalina farinacea (Ascomycota).</title>
        <authorList>
            <person name="Llewellyn T."/>
            <person name="Mian S."/>
            <person name="Hill R."/>
            <person name="Leitch I.J."/>
            <person name="Gaya E."/>
        </authorList>
    </citation>
    <scope>NUCLEOTIDE SEQUENCE</scope>
    <source>
        <strain evidence="3">LIQ254RAFAR</strain>
    </source>
</reference>
<keyword evidence="4" id="KW-1185">Reference proteome</keyword>
<sequence length="510" mass="57660">MGSLTYLELDWRVCLSRRERIERLDQIWHDLANNKSVQVRPSSGRQKCELVKQGQDFIMLRRDAKVKRNVTAIVPASWQRLFAVHKRVTNNIAKSQETMQRFMQYQEAVDMTPAQARNALHELALTIGVHEWTLGVIPQSSGDVFLPKRMNIKCVQITDILGYHRGDQPDPSFEKIVTLTQAMEHRIKPLIKSLKFEGRVPTAVIVVEHRNLKKGVRCLGENQEEIVLIMTGGYPSTATREFLHMLAKDKRLARAPFLYFGDHDFQGVDIYKVLKTGSAQQAESNRTMVCPRLQWVGPTRQDLIDSPKKGLESQRKQYKAGHPRASDKDVDTALQRWKADKAQKVQRKFQAATTTDRRLMKSFEKSGWLTAEPEMAAELEEMLAKNSKFRLADMTEVNPDYLSVFIDAKVADFCTQRQKPRAPLGPILTPERQEWLAAQSQSQGRSSSLETLRASTSAPLGQQSAAKKAPAESKKANLAKETSQVSASAPSDEQALSKEDLEALMAVHML</sequence>
<evidence type="ECO:0000313" key="3">
    <source>
        <dbReference type="EMBL" id="MDI1490835.1"/>
    </source>
</evidence>
<dbReference type="Pfam" id="PF21180">
    <property type="entry name" value="TOP6A-Spo11_Toprim"/>
    <property type="match status" value="1"/>
</dbReference>
<dbReference type="InterPro" id="IPR034136">
    <property type="entry name" value="TOPRIM_Topo6A/Spo11"/>
</dbReference>
<gene>
    <name evidence="3" type="ORF">OHK93_002040</name>
</gene>
<proteinExistence type="predicted"/>
<dbReference type="Gene3D" id="3.40.1360.10">
    <property type="match status" value="1"/>
</dbReference>
<name>A0AA43QV18_9LECA</name>
<evidence type="ECO:0000256" key="1">
    <source>
        <dbReference type="SAM" id="MobiDB-lite"/>
    </source>
</evidence>
<dbReference type="GO" id="GO:0005694">
    <property type="term" value="C:chromosome"/>
    <property type="evidence" value="ECO:0007669"/>
    <property type="project" value="InterPro"/>
</dbReference>
<dbReference type="EMBL" id="JAPUFD010000012">
    <property type="protein sequence ID" value="MDI1490835.1"/>
    <property type="molecule type" value="Genomic_DNA"/>
</dbReference>
<dbReference type="PANTHER" id="PTHR10848">
    <property type="entry name" value="MEIOTIC RECOMBINATION PROTEIN SPO11"/>
    <property type="match status" value="1"/>
</dbReference>
<comment type="caution">
    <text evidence="3">The sequence shown here is derived from an EMBL/GenBank/DDBJ whole genome shotgun (WGS) entry which is preliminary data.</text>
</comment>
<dbReference type="SUPFAM" id="SSF56726">
    <property type="entry name" value="DNA topoisomerase IV, alpha subunit"/>
    <property type="match status" value="1"/>
</dbReference>
<evidence type="ECO:0000259" key="2">
    <source>
        <dbReference type="Pfam" id="PF21180"/>
    </source>
</evidence>
<dbReference type="PANTHER" id="PTHR10848:SF0">
    <property type="entry name" value="MEIOTIC RECOMBINATION PROTEIN SPO11"/>
    <property type="match status" value="1"/>
</dbReference>
<dbReference type="InterPro" id="IPR036078">
    <property type="entry name" value="Spo11/TopoVI_A_sf"/>
</dbReference>
<dbReference type="Proteomes" id="UP001161017">
    <property type="component" value="Unassembled WGS sequence"/>
</dbReference>
<feature type="region of interest" description="Disordered" evidence="1">
    <location>
        <begin position="435"/>
        <end position="497"/>
    </location>
</feature>
<evidence type="ECO:0000313" key="4">
    <source>
        <dbReference type="Proteomes" id="UP001161017"/>
    </source>
</evidence>
<feature type="compositionally biased region" description="Polar residues" evidence="1">
    <location>
        <begin position="449"/>
        <end position="463"/>
    </location>
</feature>
<feature type="domain" description="Topoisomerase 6 subunit A/Spo11 TOPRIM" evidence="2">
    <location>
        <begin position="222"/>
        <end position="340"/>
    </location>
</feature>
<feature type="compositionally biased region" description="Basic and acidic residues" evidence="1">
    <location>
        <begin position="304"/>
        <end position="315"/>
    </location>
</feature>